<accession>A0A367R4W3</accession>
<comment type="caution">
    <text evidence="1">The sequence shown here is derived from an EMBL/GenBank/DDBJ whole genome shotgun (WGS) entry which is preliminary data.</text>
</comment>
<keyword evidence="2" id="KW-1185">Reference proteome</keyword>
<protein>
    <submittedName>
        <fullName evidence="1">Uncharacterized protein</fullName>
    </submittedName>
</protein>
<dbReference type="Proteomes" id="UP000252107">
    <property type="component" value="Unassembled WGS sequence"/>
</dbReference>
<evidence type="ECO:0000313" key="1">
    <source>
        <dbReference type="EMBL" id="RCJ30960.1"/>
    </source>
</evidence>
<evidence type="ECO:0000313" key="2">
    <source>
        <dbReference type="Proteomes" id="UP000252107"/>
    </source>
</evidence>
<dbReference type="AlphaFoldDB" id="A0A367R4W3"/>
<reference evidence="1" key="1">
    <citation type="submission" date="2016-04" db="EMBL/GenBank/DDBJ databases">
        <authorList>
            <person name="Tabuchi Yagui T.R."/>
        </authorList>
    </citation>
    <scope>NUCLEOTIDE SEQUENCE [LARGE SCALE GENOMIC DNA]</scope>
    <source>
        <strain evidence="1">NIES-26</strain>
    </source>
</reference>
<proteinExistence type="predicted"/>
<name>A0A367R4W3_9NOSO</name>
<sequence length="108" mass="13135">MFYEHKEKVSRVKKDFRFTNSDCFVKKSTLQVEVLSVNKITKLMYKNDHFICKNIDFPVFWAKVIFIMYRMFFIKKYLTLLNHYQVFDKLLNLFMNKNSLNTILINTA</sequence>
<gene>
    <name evidence="1" type="ORF">A6770_20780</name>
</gene>
<organism evidence="1 2">
    <name type="scientific">Nostoc minutum NIES-26</name>
    <dbReference type="NCBI Taxonomy" id="1844469"/>
    <lineage>
        <taxon>Bacteria</taxon>
        <taxon>Bacillati</taxon>
        <taxon>Cyanobacteriota</taxon>
        <taxon>Cyanophyceae</taxon>
        <taxon>Nostocales</taxon>
        <taxon>Nostocaceae</taxon>
        <taxon>Nostoc</taxon>
    </lineage>
</organism>
<dbReference type="EMBL" id="LXQD01000247">
    <property type="protein sequence ID" value="RCJ30960.1"/>
    <property type="molecule type" value="Genomic_DNA"/>
</dbReference>